<gene>
    <name evidence="1" type="ORF">GCM10009539_84430</name>
</gene>
<comment type="caution">
    <text evidence="1">The sequence shown here is derived from an EMBL/GenBank/DDBJ whole genome shotgun (WGS) entry which is preliminary data.</text>
</comment>
<dbReference type="EMBL" id="BAAAGX010000046">
    <property type="protein sequence ID" value="GAA0283478.1"/>
    <property type="molecule type" value="Genomic_DNA"/>
</dbReference>
<dbReference type="Proteomes" id="UP001500967">
    <property type="component" value="Unassembled WGS sequence"/>
</dbReference>
<keyword evidence="2" id="KW-1185">Reference proteome</keyword>
<proteinExistence type="predicted"/>
<evidence type="ECO:0000313" key="1">
    <source>
        <dbReference type="EMBL" id="GAA0283478.1"/>
    </source>
</evidence>
<dbReference type="RefSeq" id="WP_344654583.1">
    <property type="nucleotide sequence ID" value="NZ_BAAAGX010000046.1"/>
</dbReference>
<reference evidence="1 2" key="1">
    <citation type="journal article" date="2019" name="Int. J. Syst. Evol. Microbiol.">
        <title>The Global Catalogue of Microorganisms (GCM) 10K type strain sequencing project: providing services to taxonomists for standard genome sequencing and annotation.</title>
        <authorList>
            <consortium name="The Broad Institute Genomics Platform"/>
            <consortium name="The Broad Institute Genome Sequencing Center for Infectious Disease"/>
            <person name="Wu L."/>
            <person name="Ma J."/>
        </authorList>
    </citation>
    <scope>NUCLEOTIDE SEQUENCE [LARGE SCALE GENOMIC DNA]</scope>
    <source>
        <strain evidence="1 2">JCM 10425</strain>
    </source>
</reference>
<protein>
    <submittedName>
        <fullName evidence="1">Uncharacterized protein</fullName>
    </submittedName>
</protein>
<organism evidence="1 2">
    <name type="scientific">Cryptosporangium japonicum</name>
    <dbReference type="NCBI Taxonomy" id="80872"/>
    <lineage>
        <taxon>Bacteria</taxon>
        <taxon>Bacillati</taxon>
        <taxon>Actinomycetota</taxon>
        <taxon>Actinomycetes</taxon>
        <taxon>Cryptosporangiales</taxon>
        <taxon>Cryptosporangiaceae</taxon>
        <taxon>Cryptosporangium</taxon>
    </lineage>
</organism>
<evidence type="ECO:0000313" key="2">
    <source>
        <dbReference type="Proteomes" id="UP001500967"/>
    </source>
</evidence>
<sequence>MATLTPTGKRIRIGATLLGLLLLIVTTLFGTDDDFPAAPFRMYSTTDELDAPVRSLRLEGVTVEGERIVLKDSDTGLRRAEIEGQQARIKADPALLDAVAEAYHERNPSKPRLREVDVVVRLIELRDGRPTGEQQDTTTVRREIS</sequence>
<accession>A0ABN0VAD4</accession>
<name>A0ABN0VAD4_9ACTN</name>